<dbReference type="eggNOG" id="ENOG5030HYK">
    <property type="taxonomic scope" value="Bacteria"/>
</dbReference>
<dbReference type="EMBL" id="ABYU02000049">
    <property type="protein sequence ID" value="EEX20323.1"/>
    <property type="molecule type" value="Genomic_DNA"/>
</dbReference>
<accession>C9LC99</accession>
<dbReference type="HOGENOM" id="CLU_1140843_0_0_9"/>
<comment type="caution">
    <text evidence="2">The sequence shown here is derived from an EMBL/GenBank/DDBJ whole genome shotgun (WGS) entry which is preliminary data.</text>
</comment>
<feature type="transmembrane region" description="Helical" evidence="1">
    <location>
        <begin position="77"/>
        <end position="100"/>
    </location>
</feature>
<dbReference type="AlphaFoldDB" id="C9LC99"/>
<protein>
    <submittedName>
        <fullName evidence="2">Uncharacterized protein</fullName>
    </submittedName>
</protein>
<dbReference type="Proteomes" id="UP000003755">
    <property type="component" value="Unassembled WGS sequence"/>
</dbReference>
<keyword evidence="1" id="KW-1133">Transmembrane helix</keyword>
<dbReference type="KEGG" id="bhan:CGC63_00930"/>
<evidence type="ECO:0000313" key="2">
    <source>
        <dbReference type="EMBL" id="EEX20323.1"/>
    </source>
</evidence>
<sequence>MKRLKKRKWSKIFLILYVICVLSYTAARIILKEYGYFYYDFFEKGKMLLLLIGAVYIWCIGVGNLKRYKMRYPGRSITGGCILLGIFTVVSVGFFGNYFVRTMSMWETSAYQPVEEREEKAEETEESKTQEQRGVYETVEDAYQYLYDEVLSLSYSSSSSQYNAKGNFYAVLETGMGTYEGQENVPYTIEVVYDRISDDGESYMFNFYKIYETAEGDITDFGLRYLVNKYTGKITAEEVSWGN</sequence>
<gene>
    <name evidence="2" type="ORF">BLAHAN_07057</name>
</gene>
<keyword evidence="1" id="KW-0472">Membrane</keyword>
<feature type="transmembrane region" description="Helical" evidence="1">
    <location>
        <begin position="47"/>
        <end position="65"/>
    </location>
</feature>
<organism evidence="2 3">
    <name type="scientific">Blautia hansenii DSM 20583</name>
    <dbReference type="NCBI Taxonomy" id="537007"/>
    <lineage>
        <taxon>Bacteria</taxon>
        <taxon>Bacillati</taxon>
        <taxon>Bacillota</taxon>
        <taxon>Clostridia</taxon>
        <taxon>Lachnospirales</taxon>
        <taxon>Lachnospiraceae</taxon>
        <taxon>Blautia</taxon>
    </lineage>
</organism>
<evidence type="ECO:0000313" key="3">
    <source>
        <dbReference type="Proteomes" id="UP000003755"/>
    </source>
</evidence>
<dbReference type="RefSeq" id="WP_004223881.1">
    <property type="nucleotide sequence ID" value="NZ_CP022413.2"/>
</dbReference>
<feature type="transmembrane region" description="Helical" evidence="1">
    <location>
        <begin position="12"/>
        <end position="31"/>
    </location>
</feature>
<keyword evidence="1" id="KW-0812">Transmembrane</keyword>
<name>C9LC99_BLAHA</name>
<keyword evidence="3" id="KW-1185">Reference proteome</keyword>
<reference evidence="2" key="1">
    <citation type="submission" date="2009-09" db="EMBL/GenBank/DDBJ databases">
        <authorList>
            <person name="Weinstock G."/>
            <person name="Sodergren E."/>
            <person name="Clifton S."/>
            <person name="Fulton L."/>
            <person name="Fulton B."/>
            <person name="Courtney L."/>
            <person name="Fronick C."/>
            <person name="Harrison M."/>
            <person name="Strong C."/>
            <person name="Farmer C."/>
            <person name="Delahaunty K."/>
            <person name="Markovic C."/>
            <person name="Hall O."/>
            <person name="Minx P."/>
            <person name="Tomlinson C."/>
            <person name="Mitreva M."/>
            <person name="Nelson J."/>
            <person name="Hou S."/>
            <person name="Wollam A."/>
            <person name="Pepin K.H."/>
            <person name="Johnson M."/>
            <person name="Bhonagiri V."/>
            <person name="Nash W.E."/>
            <person name="Warren W."/>
            <person name="Chinwalla A."/>
            <person name="Mardis E.R."/>
            <person name="Wilson R.K."/>
        </authorList>
    </citation>
    <scope>NUCLEOTIDE SEQUENCE [LARGE SCALE GENOMIC DNA]</scope>
    <source>
        <strain evidence="2">DSM 20583</strain>
    </source>
</reference>
<dbReference type="STRING" id="537007.BLAHAN_07057"/>
<evidence type="ECO:0000256" key="1">
    <source>
        <dbReference type="SAM" id="Phobius"/>
    </source>
</evidence>
<proteinExistence type="predicted"/>